<keyword evidence="1" id="KW-0472">Membrane</keyword>
<evidence type="ECO:0000256" key="1">
    <source>
        <dbReference type="SAM" id="Phobius"/>
    </source>
</evidence>
<keyword evidence="1" id="KW-0812">Transmembrane</keyword>
<feature type="transmembrane region" description="Helical" evidence="1">
    <location>
        <begin position="12"/>
        <end position="32"/>
    </location>
</feature>
<dbReference type="RefSeq" id="WP_114403431.1">
    <property type="nucleotide sequence ID" value="NZ_QPGB01000005.1"/>
</dbReference>
<evidence type="ECO:0000313" key="3">
    <source>
        <dbReference type="Proteomes" id="UP000252357"/>
    </source>
</evidence>
<comment type="caution">
    <text evidence="2">The sequence shown here is derived from an EMBL/GenBank/DDBJ whole genome shotgun (WGS) entry which is preliminary data.</text>
</comment>
<sequence length="223" mass="22926">MRVINHTQQRGFTLVEIAIVLVIIGLLLGGVLKGQELIENSKIKNVINDMRGVSAAYYAYQDRYRAVPGDDAQAANRFNGANNGTGNGVYNSLYNVAPAVGNESSLFWQHTRLAGFMTGGGVGIAQQGLQPSHAAGGLLGIQAGTAATLTGPTGALSGVVVCAGSLPARYAQAIDAQVDDSVGNTGSFRATAVNAAANATAQVAAAVYNVATIDQNLTACLRF</sequence>
<dbReference type="Pfam" id="PF07963">
    <property type="entry name" value="N_methyl"/>
    <property type="match status" value="1"/>
</dbReference>
<dbReference type="InterPro" id="IPR012902">
    <property type="entry name" value="N_methyl_site"/>
</dbReference>
<gene>
    <name evidence="2" type="ORF">DU000_10845</name>
</gene>
<dbReference type="AlphaFoldDB" id="A0A368KZW3"/>
<dbReference type="PROSITE" id="PS00409">
    <property type="entry name" value="PROKAR_NTER_METHYL"/>
    <property type="match status" value="1"/>
</dbReference>
<keyword evidence="1" id="KW-1133">Transmembrane helix</keyword>
<dbReference type="InterPro" id="IPR045584">
    <property type="entry name" value="Pilin-like"/>
</dbReference>
<dbReference type="Gene3D" id="3.30.700.10">
    <property type="entry name" value="Glycoprotein, Type 4 Pilin"/>
    <property type="match status" value="1"/>
</dbReference>
<protein>
    <submittedName>
        <fullName evidence="2">Prepilin-type N-terminal cleavage/methylation domain-containing protein</fullName>
    </submittedName>
</protein>
<reference evidence="2 3" key="1">
    <citation type="journal article" date="2018" name="Int. J. Syst. Evol. Microbiol.">
        <title>Parvibium lacunae gen. nov., sp. nov., a new member of the family Alcaligenaceae isolated from a freshwater pond.</title>
        <authorList>
            <person name="Chen W.M."/>
            <person name="Xie P.B."/>
            <person name="Hsu M.Y."/>
            <person name="Sheu S.Y."/>
        </authorList>
    </citation>
    <scope>NUCLEOTIDE SEQUENCE [LARGE SCALE GENOMIC DNA]</scope>
    <source>
        <strain evidence="2 3">KMB9</strain>
    </source>
</reference>
<dbReference type="EMBL" id="QPGB01000005">
    <property type="protein sequence ID" value="RCS56830.1"/>
    <property type="molecule type" value="Genomic_DNA"/>
</dbReference>
<organism evidence="2 3">
    <name type="scientific">Parvibium lacunae</name>
    <dbReference type="NCBI Taxonomy" id="1888893"/>
    <lineage>
        <taxon>Bacteria</taxon>
        <taxon>Pseudomonadati</taxon>
        <taxon>Pseudomonadota</taxon>
        <taxon>Betaproteobacteria</taxon>
        <taxon>Burkholderiales</taxon>
        <taxon>Alcaligenaceae</taxon>
        <taxon>Parvibium</taxon>
    </lineage>
</organism>
<dbReference type="SUPFAM" id="SSF54523">
    <property type="entry name" value="Pili subunits"/>
    <property type="match status" value="1"/>
</dbReference>
<dbReference type="OrthoDB" id="9795524at2"/>
<dbReference type="Proteomes" id="UP000252357">
    <property type="component" value="Unassembled WGS sequence"/>
</dbReference>
<dbReference type="NCBIfam" id="TIGR02532">
    <property type="entry name" value="IV_pilin_GFxxxE"/>
    <property type="match status" value="1"/>
</dbReference>
<name>A0A368KZW3_9BURK</name>
<proteinExistence type="predicted"/>
<evidence type="ECO:0000313" key="2">
    <source>
        <dbReference type="EMBL" id="RCS56830.1"/>
    </source>
</evidence>
<accession>A0A368KZW3</accession>
<keyword evidence="3" id="KW-1185">Reference proteome</keyword>